<dbReference type="GeneID" id="29080585"/>
<name>A0A159B7T2_9CAUD</name>
<keyword evidence="2" id="KW-1185">Reference proteome</keyword>
<evidence type="ECO:0000313" key="1">
    <source>
        <dbReference type="EMBL" id="AKJ73119.1"/>
    </source>
</evidence>
<dbReference type="KEGG" id="vg:29080585"/>
<sequence>MARKRYMEEAERVMLLMYSVYYNETGQIVDSSKLKGAMTRGRGFAQAAIDKEIISRLGIKYSSKMYLHPGWNQVQAQVFKEIEEDVHGFWLRQQHS</sequence>
<protein>
    <submittedName>
        <fullName evidence="1">Uncharacterized protein</fullName>
    </submittedName>
</protein>
<dbReference type="EMBL" id="KR269720">
    <property type="protein sequence ID" value="AKJ73119.1"/>
    <property type="molecule type" value="Genomic_DNA"/>
</dbReference>
<dbReference type="RefSeq" id="YP_009289474.1">
    <property type="nucleotide sequence ID" value="NC_031095.1"/>
</dbReference>
<dbReference type="Proteomes" id="UP000202948">
    <property type="component" value="Segment"/>
</dbReference>
<reference evidence="1 2" key="1">
    <citation type="submission" date="2015-04" db="EMBL/GenBank/DDBJ databases">
        <title>Complete Genome Sequence of K. oxytoca Bacteriophage PKO111.</title>
        <authorList>
            <person name="Lee J.-H."/>
            <person name="Park E.-A."/>
            <person name="Lee D.-H."/>
        </authorList>
    </citation>
    <scope>NUCLEOTIDE SEQUENCE [LARGE SCALE GENOMIC DNA]</scope>
</reference>
<accession>A0A159B7T2</accession>
<organism evidence="1 2">
    <name type="scientific">Klebsiella phage PKO111</name>
    <dbReference type="NCBI Taxonomy" id="1654928"/>
    <lineage>
        <taxon>Viruses</taxon>
        <taxon>Duplodnaviria</taxon>
        <taxon>Heunggongvirae</taxon>
        <taxon>Uroviricota</taxon>
        <taxon>Caudoviricetes</taxon>
        <taxon>Pantevenvirales</taxon>
        <taxon>Straboviridae</taxon>
        <taxon>Tevenvirinae</taxon>
        <taxon>Jiaodavirus</taxon>
        <taxon>Jiaodavirus pko111</taxon>
    </lineage>
</organism>
<proteinExistence type="predicted"/>
<evidence type="ECO:0000313" key="2">
    <source>
        <dbReference type="Proteomes" id="UP000202948"/>
    </source>
</evidence>
<gene>
    <name evidence="1" type="ORF">PKO111_073</name>
</gene>